<dbReference type="InterPro" id="IPR051212">
    <property type="entry name" value="Type-I_RE_S_subunit"/>
</dbReference>
<name>A0A8B3RSA8_ENTFL</name>
<evidence type="ECO:0000256" key="1">
    <source>
        <dbReference type="ARBA" id="ARBA00010923"/>
    </source>
</evidence>
<evidence type="ECO:0000259" key="5">
    <source>
        <dbReference type="Pfam" id="PF01420"/>
    </source>
</evidence>
<dbReference type="PANTHER" id="PTHR43140">
    <property type="entry name" value="TYPE-1 RESTRICTION ENZYME ECOKI SPECIFICITY PROTEIN"/>
    <property type="match status" value="1"/>
</dbReference>
<protein>
    <submittedName>
        <fullName evidence="6">Restriction endonuclease subunit S</fullName>
    </submittedName>
</protein>
<dbReference type="CDD" id="cd17262">
    <property type="entry name" value="RMtype1_S_Aco12261I-TRD2-CR2"/>
    <property type="match status" value="1"/>
</dbReference>
<accession>A0A8B3RSA8</accession>
<proteinExistence type="inferred from homology"/>
<comment type="caution">
    <text evidence="6">The sequence shown here is derived from an EMBL/GenBank/DDBJ whole genome shotgun (WGS) entry which is preliminary data.</text>
</comment>
<keyword evidence="3" id="KW-0238">DNA-binding</keyword>
<dbReference type="RefSeq" id="WP_129271527.1">
    <property type="nucleotide sequence ID" value="NZ_CP086563.1"/>
</dbReference>
<dbReference type="AlphaFoldDB" id="A0A8B3RSA8"/>
<dbReference type="Gene3D" id="3.90.220.20">
    <property type="entry name" value="DNA methylase specificity domains"/>
    <property type="match status" value="2"/>
</dbReference>
<keyword evidence="6" id="KW-0378">Hydrolase</keyword>
<feature type="domain" description="Type I restriction modification DNA specificity" evidence="5">
    <location>
        <begin position="9"/>
        <end position="191"/>
    </location>
</feature>
<gene>
    <name evidence="6" type="ORF">EU507_16270</name>
</gene>
<dbReference type="GO" id="GO:0009307">
    <property type="term" value="P:DNA restriction-modification system"/>
    <property type="evidence" value="ECO:0007669"/>
    <property type="project" value="UniProtKB-KW"/>
</dbReference>
<dbReference type="PANTHER" id="PTHR43140:SF1">
    <property type="entry name" value="TYPE I RESTRICTION ENZYME ECOKI SPECIFICITY SUBUNIT"/>
    <property type="match status" value="1"/>
</dbReference>
<evidence type="ECO:0000256" key="4">
    <source>
        <dbReference type="ARBA" id="ARBA00038652"/>
    </source>
</evidence>
<dbReference type="Proteomes" id="UP000292223">
    <property type="component" value="Unassembled WGS sequence"/>
</dbReference>
<feature type="domain" description="Type I restriction modification DNA specificity" evidence="5">
    <location>
        <begin position="306"/>
        <end position="428"/>
    </location>
</feature>
<evidence type="ECO:0000256" key="3">
    <source>
        <dbReference type="ARBA" id="ARBA00023125"/>
    </source>
</evidence>
<keyword evidence="2" id="KW-0680">Restriction system</keyword>
<dbReference type="EMBL" id="SEWT01000019">
    <property type="protein sequence ID" value="RYU28948.1"/>
    <property type="molecule type" value="Genomic_DNA"/>
</dbReference>
<evidence type="ECO:0000313" key="6">
    <source>
        <dbReference type="EMBL" id="RYU28948.1"/>
    </source>
</evidence>
<reference evidence="6 7" key="1">
    <citation type="submission" date="2019-02" db="EMBL/GenBank/DDBJ databases">
        <title>From farm to fork: dissemination of Tn554::fexA-optrA in linezolid-resistant Enterococcus faecalis clones from chicken feces and meat in Tunisia.</title>
        <authorList>
            <person name="Tedim A.P."/>
            <person name="Elghaieb H."/>
            <person name="Abbassi M.S."/>
            <person name="Novais C."/>
            <person name="Hassen A."/>
            <person name="Peixe L."/>
            <person name="Freitas A.R."/>
        </authorList>
    </citation>
    <scope>NUCLEOTIDE SEQUENCE [LARGE SCALE GENOMIC DNA]</scope>
    <source>
        <strain evidence="6 7">728T</strain>
    </source>
</reference>
<evidence type="ECO:0000313" key="7">
    <source>
        <dbReference type="Proteomes" id="UP000292223"/>
    </source>
</evidence>
<dbReference type="InterPro" id="IPR000055">
    <property type="entry name" value="Restrct_endonuc_typeI_TRD"/>
</dbReference>
<dbReference type="CDD" id="cd17278">
    <property type="entry name" value="RMtype1_S_LdeBORF1052P-TRD2-CR2"/>
    <property type="match status" value="1"/>
</dbReference>
<dbReference type="GO" id="GO:0004519">
    <property type="term" value="F:endonuclease activity"/>
    <property type="evidence" value="ECO:0007669"/>
    <property type="project" value="UniProtKB-KW"/>
</dbReference>
<evidence type="ECO:0000256" key="2">
    <source>
        <dbReference type="ARBA" id="ARBA00022747"/>
    </source>
</evidence>
<dbReference type="InterPro" id="IPR044946">
    <property type="entry name" value="Restrct_endonuc_typeI_TRD_sf"/>
</dbReference>
<keyword evidence="6" id="KW-0540">Nuclease</keyword>
<comment type="subunit">
    <text evidence="4">The methyltransferase is composed of M and S polypeptides.</text>
</comment>
<dbReference type="GO" id="GO:0003677">
    <property type="term" value="F:DNA binding"/>
    <property type="evidence" value="ECO:0007669"/>
    <property type="project" value="UniProtKB-KW"/>
</dbReference>
<keyword evidence="6" id="KW-0255">Endonuclease</keyword>
<dbReference type="SUPFAM" id="SSF116734">
    <property type="entry name" value="DNA methylase specificity domain"/>
    <property type="match status" value="2"/>
</dbReference>
<sequence length="451" mass="51367">MVETPYDLPQGWEWVRLRTLITYQNGKAFKSSSYVKQHGFQVIRLGNVKNNKMVLGASPIFISEQDAKESLDYKIFEDDILVTMTGTKGKTDFFYTTKINSFDLEDNELFLNQRVGIIRPISSGVSPDFLNHALKEGEIKKYVFNSATGTANQSNISTVTINNILIPVPPIEEQLKINDLLSDSNQKLDSIDKEQSDIQFLANQLKQKVLDVAMQGKLVPQDPNDEPASVLLEKIRAEKQRLFEEGKIKKKDLVETEIVKGDDNAYYEKFPDSWIFQSLSQVTLNLDSKRKAINSTERARRIEKASNSHLYPYYGATGETGKIDDYLLDETTILVGEDGAPFLDKYAIKAYKVSGKYWVNNHAHILRALIEEDFLLNYLNYFDYTGYVNGTTRLKLTQTSLQSIPIIVPPVEEQRRIVSELKRIYQSIEDIFQSGGRFVPVPQLGAKQSEF</sequence>
<organism evidence="6 7">
    <name type="scientific">Enterococcus faecalis</name>
    <name type="common">Streptococcus faecalis</name>
    <dbReference type="NCBI Taxonomy" id="1351"/>
    <lineage>
        <taxon>Bacteria</taxon>
        <taxon>Bacillati</taxon>
        <taxon>Bacillota</taxon>
        <taxon>Bacilli</taxon>
        <taxon>Lactobacillales</taxon>
        <taxon>Enterococcaceae</taxon>
        <taxon>Enterococcus</taxon>
    </lineage>
</organism>
<dbReference type="Pfam" id="PF01420">
    <property type="entry name" value="Methylase_S"/>
    <property type="match status" value="2"/>
</dbReference>
<comment type="similarity">
    <text evidence="1">Belongs to the type-I restriction system S methylase family.</text>
</comment>